<keyword evidence="2" id="KW-1185">Reference proteome</keyword>
<accession>A0A0R2LFD0</accession>
<organism evidence="1 2">
    <name type="scientific">Companilactobacillus kimchiensis</name>
    <dbReference type="NCBI Taxonomy" id="993692"/>
    <lineage>
        <taxon>Bacteria</taxon>
        <taxon>Bacillati</taxon>
        <taxon>Bacillota</taxon>
        <taxon>Bacilli</taxon>
        <taxon>Lactobacillales</taxon>
        <taxon>Lactobacillaceae</taxon>
        <taxon>Companilactobacillus</taxon>
    </lineage>
</organism>
<proteinExistence type="predicted"/>
<dbReference type="OrthoDB" id="2307095at2"/>
<dbReference type="PATRIC" id="fig|993692.3.peg.865"/>
<protein>
    <submittedName>
        <fullName evidence="1">Uncharacterized protein</fullName>
    </submittedName>
</protein>
<gene>
    <name evidence="1" type="ORF">IV57_GL000855</name>
</gene>
<dbReference type="AlphaFoldDB" id="A0A0R2LFD0"/>
<reference evidence="1 2" key="1">
    <citation type="journal article" date="2015" name="Genome Announc.">
        <title>Expanding the biotechnology potential of lactobacilli through comparative genomics of 213 strains and associated genera.</title>
        <authorList>
            <person name="Sun Z."/>
            <person name="Harris H.M."/>
            <person name="McCann A."/>
            <person name="Guo C."/>
            <person name="Argimon S."/>
            <person name="Zhang W."/>
            <person name="Yang X."/>
            <person name="Jeffery I.B."/>
            <person name="Cooney J.C."/>
            <person name="Kagawa T.F."/>
            <person name="Liu W."/>
            <person name="Song Y."/>
            <person name="Salvetti E."/>
            <person name="Wrobel A."/>
            <person name="Rasinkangas P."/>
            <person name="Parkhill J."/>
            <person name="Rea M.C."/>
            <person name="O'Sullivan O."/>
            <person name="Ritari J."/>
            <person name="Douillard F.P."/>
            <person name="Paul Ross R."/>
            <person name="Yang R."/>
            <person name="Briner A.E."/>
            <person name="Felis G.E."/>
            <person name="de Vos W.M."/>
            <person name="Barrangou R."/>
            <person name="Klaenhammer T.R."/>
            <person name="Caufield P.W."/>
            <person name="Cui Y."/>
            <person name="Zhang H."/>
            <person name="O'Toole P.W."/>
        </authorList>
    </citation>
    <scope>NUCLEOTIDE SEQUENCE [LARGE SCALE GENOMIC DNA]</scope>
    <source>
        <strain evidence="1 2">DSM 24716</strain>
    </source>
</reference>
<evidence type="ECO:0000313" key="2">
    <source>
        <dbReference type="Proteomes" id="UP000051006"/>
    </source>
</evidence>
<dbReference type="RefSeq" id="WP_057881195.1">
    <property type="nucleotide sequence ID" value="NZ_JQCF01000018.1"/>
</dbReference>
<evidence type="ECO:0000313" key="1">
    <source>
        <dbReference type="EMBL" id="KRN98742.1"/>
    </source>
</evidence>
<dbReference type="Proteomes" id="UP000051006">
    <property type="component" value="Unassembled WGS sequence"/>
</dbReference>
<sequence length="466" mass="55215">MDENNIWKNGSFNGLSFDETVKKYIQYQPKENATEKKIEDFKANDDGKNFSWVLDSDRGYLNINDSNRSIDWGIPNQVIGNPDTANVFLCLLNPRTRNDTSECSNLKKYIDLENKNNGEFFNSIDEYKTHIINDKENILNQEALRLSGRKLKPSEYFDVLIPKIKDYIDEHIRLGTYTITETSWETLGKKFVLTDDFKIIINREFNEMVNNNDKNVLIAKTDNKNELISDKLKCAISDEIKKWINTYNRLRSKKTSKKVSEKLLNKRLEEKLKSKIEAELDPLNDAYYFKEYYSSLLMKNTSLNKRDYLDSIYSNGNKFELLKICDLELLPYRTIDEHGIKFNDNAKYRDLISSRYVASLIIKRIKKYEIQYDRYESKLKKSDLEKCKDKEPIKPIFIFRSYSHWEETIKYCLKHEGNDMKLNEVYETLEENYFYRFPNAKGTITPGNIKKVRLPQDEFTEIRKKL</sequence>
<comment type="caution">
    <text evidence="1">The sequence shown here is derived from an EMBL/GenBank/DDBJ whole genome shotgun (WGS) entry which is preliminary data.</text>
</comment>
<name>A0A0R2LFD0_9LACO</name>
<dbReference type="EMBL" id="JQCF01000018">
    <property type="protein sequence ID" value="KRN98742.1"/>
    <property type="molecule type" value="Genomic_DNA"/>
</dbReference>